<feature type="region of interest" description="Disordered" evidence="2">
    <location>
        <begin position="1"/>
        <end position="33"/>
    </location>
</feature>
<reference evidence="3" key="1">
    <citation type="journal article" date="2013" name="Nature">
        <title>Draft genome of the wheat A-genome progenitor Triticum urartu.</title>
        <authorList>
            <person name="Ling H.Q."/>
            <person name="Zhao S."/>
            <person name="Liu D."/>
            <person name="Wang J."/>
            <person name="Sun H."/>
            <person name="Zhang C."/>
            <person name="Fan H."/>
            <person name="Li D."/>
            <person name="Dong L."/>
            <person name="Tao Y."/>
            <person name="Gao C."/>
            <person name="Wu H."/>
            <person name="Li Y."/>
            <person name="Cui Y."/>
            <person name="Guo X."/>
            <person name="Zheng S."/>
            <person name="Wang B."/>
            <person name="Yu K."/>
            <person name="Liang Q."/>
            <person name="Yang W."/>
            <person name="Lou X."/>
            <person name="Chen J."/>
            <person name="Feng M."/>
            <person name="Jian J."/>
            <person name="Zhang X."/>
            <person name="Luo G."/>
            <person name="Jiang Y."/>
            <person name="Liu J."/>
            <person name="Wang Z."/>
            <person name="Sha Y."/>
            <person name="Zhang B."/>
            <person name="Wu H."/>
            <person name="Tang D."/>
            <person name="Shen Q."/>
            <person name="Xue P."/>
            <person name="Zou S."/>
            <person name="Wang X."/>
            <person name="Liu X."/>
            <person name="Wang F."/>
            <person name="Yang Y."/>
            <person name="An X."/>
            <person name="Dong Z."/>
            <person name="Zhang K."/>
            <person name="Zhang X."/>
            <person name="Luo M.C."/>
            <person name="Dvorak J."/>
            <person name="Tong Y."/>
            <person name="Wang J."/>
            <person name="Yang H."/>
            <person name="Li Z."/>
            <person name="Wang D."/>
            <person name="Zhang A."/>
            <person name="Wang J."/>
        </authorList>
    </citation>
    <scope>NUCLEOTIDE SEQUENCE</scope>
</reference>
<evidence type="ECO:0000256" key="2">
    <source>
        <dbReference type="SAM" id="MobiDB-lite"/>
    </source>
</evidence>
<feature type="compositionally biased region" description="Gly residues" evidence="2">
    <location>
        <begin position="1"/>
        <end position="13"/>
    </location>
</feature>
<name>M8AC99_TRIUA</name>
<dbReference type="GO" id="GO:0030598">
    <property type="term" value="F:rRNA N-glycosylase activity"/>
    <property type="evidence" value="ECO:0007669"/>
    <property type="project" value="InterPro"/>
</dbReference>
<dbReference type="EMBL" id="KD083308">
    <property type="protein sequence ID" value="EMS62405.1"/>
    <property type="molecule type" value="Genomic_DNA"/>
</dbReference>
<dbReference type="GO" id="GO:0017148">
    <property type="term" value="P:negative regulation of translation"/>
    <property type="evidence" value="ECO:0007669"/>
    <property type="project" value="InterPro"/>
</dbReference>
<dbReference type="AlphaFoldDB" id="M8AC99"/>
<dbReference type="OMA" id="LVHNWGR"/>
<evidence type="ECO:0000256" key="1">
    <source>
        <dbReference type="SAM" id="Coils"/>
    </source>
</evidence>
<dbReference type="Pfam" id="PF00161">
    <property type="entry name" value="RIP"/>
    <property type="match status" value="1"/>
</dbReference>
<gene>
    <name evidence="3" type="ORF">TRIUR3_17043</name>
</gene>
<dbReference type="InterPro" id="IPR036041">
    <property type="entry name" value="Ribosome-inact_prot_sf"/>
</dbReference>
<sequence>MVVGRAAGGATGGGKKKDKFAGGGASSSLTREEREDMLDALIEKEVQKRMNKFKGKRRDKFELSVEDAGLRLKIAKEEQTSLSTLPRFELDIDCDILEYINLLKDRMFHHRTRGSYYFGGGVVATPPMGDDETFNMIEFMETTQRGSKRSVMQCIFCDNDLYYQLFRATPEKDEDRYTKGNFYRLGGAKRVFPESLFGELKDLEGAPESYHDVEQIAVYANVFRKMVEKVKKLKKETAKKFDPDRLPLVQLPIVAVCESERFPAVLRFTTGNFYSSTPQHVTSTLRELVHNWGRLSKLAFLMILAVIEFDMGYYDCRKSFNEARANLHNTVRAVSTLELDFRGPDGHFGLKKLLGVGGCVHVLKFEFDDVICIIMRARHDARGAIREIRAKLDISTAGADVELAGADAKKVISSHERKEAQTRELAGVRAEADDAARADVKKTQAKVSVLTRELAGVRAEADDAARADVKKTQAKVSVLTRELAGVRAEADDAARADVKKTQAKVSVLTRELAGVRAEADDAARADVKKTQAKVSVLTPSDGADVNELQTKVPVPTTSRSLVELAGADAKKVISSHERKEAQTRAVPPDEVEWARWQKCRRAGLKVMDLLME</sequence>
<keyword evidence="1" id="KW-0175">Coiled coil</keyword>
<protein>
    <submittedName>
        <fullName evidence="3">Uncharacterized protein</fullName>
    </submittedName>
</protein>
<dbReference type="InterPro" id="IPR001574">
    <property type="entry name" value="Ribosome_inactivat_prot"/>
</dbReference>
<proteinExistence type="predicted"/>
<organism evidence="3">
    <name type="scientific">Triticum urartu</name>
    <name type="common">Red wild einkorn</name>
    <name type="synonym">Crithodium urartu</name>
    <dbReference type="NCBI Taxonomy" id="4572"/>
    <lineage>
        <taxon>Eukaryota</taxon>
        <taxon>Viridiplantae</taxon>
        <taxon>Streptophyta</taxon>
        <taxon>Embryophyta</taxon>
        <taxon>Tracheophyta</taxon>
        <taxon>Spermatophyta</taxon>
        <taxon>Magnoliopsida</taxon>
        <taxon>Liliopsida</taxon>
        <taxon>Poales</taxon>
        <taxon>Poaceae</taxon>
        <taxon>BOP clade</taxon>
        <taxon>Pooideae</taxon>
        <taxon>Triticodae</taxon>
        <taxon>Triticeae</taxon>
        <taxon>Triticinae</taxon>
        <taxon>Triticum</taxon>
    </lineage>
</organism>
<evidence type="ECO:0000313" key="3">
    <source>
        <dbReference type="EMBL" id="EMS62405.1"/>
    </source>
</evidence>
<accession>M8AC99</accession>
<dbReference type="SUPFAM" id="SSF56371">
    <property type="entry name" value="Ribosome inactivating proteins (RIP)"/>
    <property type="match status" value="1"/>
</dbReference>
<feature type="coiled-coil region" evidence="1">
    <location>
        <begin position="440"/>
        <end position="518"/>
    </location>
</feature>